<dbReference type="STRING" id="288768.SAMEA3906486_03118"/>
<accession>A0A157SJ45</accession>
<protein>
    <submittedName>
        <fullName evidence="1">Major tail protein</fullName>
    </submittedName>
</protein>
<dbReference type="InterPro" id="IPR014918">
    <property type="entry name" value="Phage_tail_3"/>
</dbReference>
<reference evidence="1 2" key="1">
    <citation type="submission" date="2016-04" db="EMBL/GenBank/DDBJ databases">
        <authorList>
            <consortium name="Pathogen Informatics"/>
        </authorList>
    </citation>
    <scope>NUCLEOTIDE SEQUENCE [LARGE SCALE GENOMIC DNA]</scope>
    <source>
        <strain evidence="1 2">H050680373</strain>
    </source>
</reference>
<sequence>MSVFLSNGSTIAIAGTLAAEKTVTAISNANPGVASSTAHGFVNGDIVLMRSGWTSLDSRVARVAAQASGTFDLEGIDTTNLRRYPAGGGVGGARLVTSASWTDISQITESSASGGEQQFATYSFLADTGDQRQLPTKRTPRQITLQVADDPTQPHYAILDAADSDRQARVIRLTLANGSVIYYAAYVSFDKVPTLNQDEIMVLAVNLSLASEPTRYAA</sequence>
<gene>
    <name evidence="1" type="ORF">SAMEA3906486_03118</name>
</gene>
<dbReference type="AlphaFoldDB" id="A0A157SJ45"/>
<proteinExistence type="predicted"/>
<evidence type="ECO:0000313" key="1">
    <source>
        <dbReference type="EMBL" id="SAI70478.1"/>
    </source>
</evidence>
<dbReference type="Gene3D" id="4.10.410.40">
    <property type="match status" value="1"/>
</dbReference>
<dbReference type="RefSeq" id="WP_066128469.1">
    <property type="nucleotide sequence ID" value="NZ_FKIF01000006.1"/>
</dbReference>
<dbReference type="Proteomes" id="UP000076848">
    <property type="component" value="Unassembled WGS sequence"/>
</dbReference>
<evidence type="ECO:0000313" key="2">
    <source>
        <dbReference type="Proteomes" id="UP000076848"/>
    </source>
</evidence>
<dbReference type="OrthoDB" id="6538688at2"/>
<dbReference type="EMBL" id="FKIF01000006">
    <property type="protein sequence ID" value="SAI70478.1"/>
    <property type="molecule type" value="Genomic_DNA"/>
</dbReference>
<organism evidence="1 2">
    <name type="scientific">Bordetella ansorpii</name>
    <dbReference type="NCBI Taxonomy" id="288768"/>
    <lineage>
        <taxon>Bacteria</taxon>
        <taxon>Pseudomonadati</taxon>
        <taxon>Pseudomonadota</taxon>
        <taxon>Betaproteobacteria</taxon>
        <taxon>Burkholderiales</taxon>
        <taxon>Alcaligenaceae</taxon>
        <taxon>Bordetella</taxon>
    </lineage>
</organism>
<keyword evidence="2" id="KW-1185">Reference proteome</keyword>
<name>A0A157SJ45_9BORD</name>
<dbReference type="Pfam" id="PF08813">
    <property type="entry name" value="Phage_tail_3"/>
    <property type="match status" value="1"/>
</dbReference>